<keyword evidence="3" id="KW-1185">Reference proteome</keyword>
<accession>A0A0B2K0L4</accession>
<dbReference type="AlphaFoldDB" id="A0A0B2K0L4"/>
<organism evidence="2 3">
    <name type="scientific">Anaerovibrio lipolyticus</name>
    <dbReference type="NCBI Taxonomy" id="82374"/>
    <lineage>
        <taxon>Bacteria</taxon>
        <taxon>Bacillati</taxon>
        <taxon>Bacillota</taxon>
        <taxon>Negativicutes</taxon>
        <taxon>Selenomonadales</taxon>
        <taxon>Selenomonadaceae</taxon>
        <taxon>Anaerovibrio</taxon>
    </lineage>
</organism>
<dbReference type="InterPro" id="IPR010982">
    <property type="entry name" value="Lambda_DNA-bd_dom_sf"/>
</dbReference>
<dbReference type="GO" id="GO:0003677">
    <property type="term" value="F:DNA binding"/>
    <property type="evidence" value="ECO:0007669"/>
    <property type="project" value="InterPro"/>
</dbReference>
<evidence type="ECO:0000313" key="2">
    <source>
        <dbReference type="EMBL" id="KHM52361.1"/>
    </source>
</evidence>
<reference evidence="2 3" key="1">
    <citation type="journal article" date="2013" name="PLoS ONE">
        <title>Identification and characterization of three novel lipases belonging to families II and V from Anaerovibrio lipolyticus 5ST.</title>
        <authorList>
            <person name="Prive F."/>
            <person name="Kaderbhai N.N."/>
            <person name="Girdwood S."/>
            <person name="Worgan H.J."/>
            <person name="Pinloche E."/>
            <person name="Scollan N.D."/>
            <person name="Huws S.A."/>
            <person name="Newbold C.J."/>
        </authorList>
    </citation>
    <scope>NUCLEOTIDE SEQUENCE [LARGE SCALE GENOMIC DNA]</scope>
    <source>
        <strain evidence="2 3">5S</strain>
    </source>
</reference>
<feature type="domain" description="HTH cro/C1-type" evidence="1">
    <location>
        <begin position="153"/>
        <end position="210"/>
    </location>
</feature>
<evidence type="ECO:0000259" key="1">
    <source>
        <dbReference type="PROSITE" id="PS50943"/>
    </source>
</evidence>
<dbReference type="EMBL" id="JSCE01000102">
    <property type="protein sequence ID" value="KHM52361.1"/>
    <property type="molecule type" value="Genomic_DNA"/>
</dbReference>
<comment type="caution">
    <text evidence="2">The sequence shown here is derived from an EMBL/GenBank/DDBJ whole genome shotgun (WGS) entry which is preliminary data.</text>
</comment>
<sequence>MAIRAYDEMYVNSAQNILGHAVDFAIMSLEIEPDDFGKALMVSVAARQFAKGNPRYVAGMNGCELARQILDEVHISYLDTEDIMYVDKSPEYWAGWALAYYQWYADISFGDILKVVSLEEIIGMYYVYHEMDISHFVEQINWLMGKAYSQSRLRARRDNCGLSQSELAKEADVPLRQIQLFEQGQRDINKTSAITLYKLSKALHCQMEDLLEPSLKNDEEVV</sequence>
<dbReference type="InterPro" id="IPR001387">
    <property type="entry name" value="Cro/C1-type_HTH"/>
</dbReference>
<dbReference type="PROSITE" id="PS50943">
    <property type="entry name" value="HTH_CROC1"/>
    <property type="match status" value="1"/>
</dbReference>
<dbReference type="SMART" id="SM00530">
    <property type="entry name" value="HTH_XRE"/>
    <property type="match status" value="1"/>
</dbReference>
<dbReference type="STRING" id="82374.NZ47_05300"/>
<dbReference type="RefSeq" id="WP_039207213.1">
    <property type="nucleotide sequence ID" value="NZ_JSCE01000102.1"/>
</dbReference>
<gene>
    <name evidence="2" type="ORF">NZ47_05300</name>
</gene>
<dbReference type="Pfam" id="PF01381">
    <property type="entry name" value="HTH_3"/>
    <property type="match status" value="1"/>
</dbReference>
<proteinExistence type="predicted"/>
<protein>
    <recommendedName>
        <fullName evidence="1">HTH cro/C1-type domain-containing protein</fullName>
    </recommendedName>
</protein>
<dbReference type="Proteomes" id="UP000030993">
    <property type="component" value="Unassembled WGS sequence"/>
</dbReference>
<name>A0A0B2K0L4_9FIRM</name>
<evidence type="ECO:0000313" key="3">
    <source>
        <dbReference type="Proteomes" id="UP000030993"/>
    </source>
</evidence>
<dbReference type="Gene3D" id="1.10.260.40">
    <property type="entry name" value="lambda repressor-like DNA-binding domains"/>
    <property type="match status" value="1"/>
</dbReference>
<dbReference type="SUPFAM" id="SSF47413">
    <property type="entry name" value="lambda repressor-like DNA-binding domains"/>
    <property type="match status" value="1"/>
</dbReference>
<dbReference type="CDD" id="cd00093">
    <property type="entry name" value="HTH_XRE"/>
    <property type="match status" value="1"/>
</dbReference>